<comment type="caution">
    <text evidence="2">The sequence shown here is derived from an EMBL/GenBank/DDBJ whole genome shotgun (WGS) entry which is preliminary data.</text>
</comment>
<accession>A0ABS8S3C3</accession>
<evidence type="ECO:0000256" key="1">
    <source>
        <dbReference type="SAM" id="MobiDB-lite"/>
    </source>
</evidence>
<sequence>MQAQGTQRGRKKTVPILTEETSESKLRRYENSGQGGSGGFRHIQMQHSQKILAISKSVVDQTNGTVKIVKDQQKQAQAIWDDVVQEERVKQGDEQKKEQQELLSEGTMLPKSSDKEGKRTNTGVSIDGGEEIGWITPQKAGRLQVENIQQVKESNTF</sequence>
<proteinExistence type="predicted"/>
<keyword evidence="3" id="KW-1185">Reference proteome</keyword>
<protein>
    <submittedName>
        <fullName evidence="2">Uncharacterized protein</fullName>
    </submittedName>
</protein>
<evidence type="ECO:0000313" key="3">
    <source>
        <dbReference type="Proteomes" id="UP000823775"/>
    </source>
</evidence>
<dbReference type="Proteomes" id="UP000823775">
    <property type="component" value="Unassembled WGS sequence"/>
</dbReference>
<feature type="region of interest" description="Disordered" evidence="1">
    <location>
        <begin position="86"/>
        <end position="133"/>
    </location>
</feature>
<feature type="compositionally biased region" description="Basic and acidic residues" evidence="1">
    <location>
        <begin position="86"/>
        <end position="100"/>
    </location>
</feature>
<evidence type="ECO:0000313" key="2">
    <source>
        <dbReference type="EMBL" id="MCD7452780.1"/>
    </source>
</evidence>
<name>A0ABS8S3C3_DATST</name>
<dbReference type="EMBL" id="JACEIK010000222">
    <property type="protein sequence ID" value="MCD7452780.1"/>
    <property type="molecule type" value="Genomic_DNA"/>
</dbReference>
<feature type="region of interest" description="Disordered" evidence="1">
    <location>
        <begin position="1"/>
        <end position="41"/>
    </location>
</feature>
<organism evidence="2 3">
    <name type="scientific">Datura stramonium</name>
    <name type="common">Jimsonweed</name>
    <name type="synonym">Common thornapple</name>
    <dbReference type="NCBI Taxonomy" id="4076"/>
    <lineage>
        <taxon>Eukaryota</taxon>
        <taxon>Viridiplantae</taxon>
        <taxon>Streptophyta</taxon>
        <taxon>Embryophyta</taxon>
        <taxon>Tracheophyta</taxon>
        <taxon>Spermatophyta</taxon>
        <taxon>Magnoliopsida</taxon>
        <taxon>eudicotyledons</taxon>
        <taxon>Gunneridae</taxon>
        <taxon>Pentapetalae</taxon>
        <taxon>asterids</taxon>
        <taxon>lamiids</taxon>
        <taxon>Solanales</taxon>
        <taxon>Solanaceae</taxon>
        <taxon>Solanoideae</taxon>
        <taxon>Datureae</taxon>
        <taxon>Datura</taxon>
    </lineage>
</organism>
<gene>
    <name evidence="2" type="ORF">HAX54_018082</name>
</gene>
<reference evidence="2 3" key="1">
    <citation type="journal article" date="2021" name="BMC Genomics">
        <title>Datura genome reveals duplications of psychoactive alkaloid biosynthetic genes and high mutation rate following tissue culture.</title>
        <authorList>
            <person name="Rajewski A."/>
            <person name="Carter-House D."/>
            <person name="Stajich J."/>
            <person name="Litt A."/>
        </authorList>
    </citation>
    <scope>NUCLEOTIDE SEQUENCE [LARGE SCALE GENOMIC DNA]</scope>
    <source>
        <strain evidence="2">AR-01</strain>
    </source>
</reference>